<keyword evidence="3" id="KW-1185">Reference proteome</keyword>
<gene>
    <name evidence="2" type="ORF">FHP05_10040</name>
</gene>
<dbReference type="OrthoDB" id="2827525at2"/>
<feature type="transmembrane region" description="Helical" evidence="1">
    <location>
        <begin position="75"/>
        <end position="93"/>
    </location>
</feature>
<proteinExistence type="predicted"/>
<feature type="transmembrane region" description="Helical" evidence="1">
    <location>
        <begin position="344"/>
        <end position="363"/>
    </location>
</feature>
<keyword evidence="1" id="KW-0812">Transmembrane</keyword>
<organism evidence="2 3">
    <name type="scientific">Cerasibacillus terrae</name>
    <dbReference type="NCBI Taxonomy" id="2498845"/>
    <lineage>
        <taxon>Bacteria</taxon>
        <taxon>Bacillati</taxon>
        <taxon>Bacillota</taxon>
        <taxon>Bacilli</taxon>
        <taxon>Bacillales</taxon>
        <taxon>Bacillaceae</taxon>
        <taxon>Cerasibacillus</taxon>
    </lineage>
</organism>
<feature type="transmembrane region" description="Helical" evidence="1">
    <location>
        <begin position="99"/>
        <end position="122"/>
    </location>
</feature>
<evidence type="ECO:0000313" key="3">
    <source>
        <dbReference type="Proteomes" id="UP000321574"/>
    </source>
</evidence>
<sequence>MPKYITHFTFLFFAFVVGTGIWMRIYPFSPSRVPYDHLLHAHSHVAFLGWVFLGLLLIFLKITWTNIKSKKHVHFMIITVIIVTILMFFAYIYQGYDVFSIIMATLHIFVEYWVALFIYLQMKKSRLFSKTASLYIKGALIALVISSIGPFLLGFIAAKGLQDSYLFEMTIYFYLHFQYNGWFLLFLIGLFITIIQSKKIKVNELLMKRAFWLYLISLFPGYLHSVLWVDLGTAATIVSAIGVVGQWIAIICIVYALKGISPAISKHFGKFIKNSILFVLALLVIKHSLELGMIIPGLAGLVYDTRSVVIGYLHFTLLGFVSMFILVQLTMIQILSPSHLAIKGAWIFFLGFLLNEVLLFTQGLTEWLAFSSVPFYLEGLLLAAILLGIGVLYLWISYKNTKIV</sequence>
<dbReference type="AlphaFoldDB" id="A0A5C8NSS9"/>
<keyword evidence="1" id="KW-1133">Transmembrane helix</keyword>
<feature type="transmembrane region" description="Helical" evidence="1">
    <location>
        <begin position="177"/>
        <end position="195"/>
    </location>
</feature>
<feature type="transmembrane region" description="Helical" evidence="1">
    <location>
        <begin position="211"/>
        <end position="229"/>
    </location>
</feature>
<dbReference type="Proteomes" id="UP000321574">
    <property type="component" value="Unassembled WGS sequence"/>
</dbReference>
<comment type="caution">
    <text evidence="2">The sequence shown here is derived from an EMBL/GenBank/DDBJ whole genome shotgun (WGS) entry which is preliminary data.</text>
</comment>
<evidence type="ECO:0000313" key="2">
    <source>
        <dbReference type="EMBL" id="TXL64021.1"/>
    </source>
</evidence>
<feature type="transmembrane region" description="Helical" evidence="1">
    <location>
        <begin position="45"/>
        <end position="63"/>
    </location>
</feature>
<accession>A0A5C8NSS9</accession>
<feature type="transmembrane region" description="Helical" evidence="1">
    <location>
        <begin position="134"/>
        <end position="157"/>
    </location>
</feature>
<name>A0A5C8NSS9_9BACI</name>
<feature type="transmembrane region" description="Helical" evidence="1">
    <location>
        <begin position="235"/>
        <end position="257"/>
    </location>
</feature>
<feature type="transmembrane region" description="Helical" evidence="1">
    <location>
        <begin position="7"/>
        <end position="25"/>
    </location>
</feature>
<dbReference type="RefSeq" id="WP_147667860.1">
    <property type="nucleotide sequence ID" value="NZ_VDUW01000006.1"/>
</dbReference>
<dbReference type="EMBL" id="VDUW01000006">
    <property type="protein sequence ID" value="TXL64021.1"/>
    <property type="molecule type" value="Genomic_DNA"/>
</dbReference>
<feature type="transmembrane region" description="Helical" evidence="1">
    <location>
        <begin position="309"/>
        <end position="332"/>
    </location>
</feature>
<evidence type="ECO:0000256" key="1">
    <source>
        <dbReference type="SAM" id="Phobius"/>
    </source>
</evidence>
<protein>
    <submittedName>
        <fullName evidence="2">Uncharacterized protein</fullName>
    </submittedName>
</protein>
<keyword evidence="1" id="KW-0472">Membrane</keyword>
<feature type="transmembrane region" description="Helical" evidence="1">
    <location>
        <begin position="277"/>
        <end position="303"/>
    </location>
</feature>
<reference evidence="2 3" key="1">
    <citation type="submission" date="2019-06" db="EMBL/GenBank/DDBJ databases">
        <title>Cerasibacillus sp. nov., isolated from maize field.</title>
        <authorList>
            <person name="Lin S.-Y."/>
            <person name="Tsai C.-F."/>
            <person name="Young C.-C."/>
        </authorList>
    </citation>
    <scope>NUCLEOTIDE SEQUENCE [LARGE SCALE GENOMIC DNA]</scope>
    <source>
        <strain evidence="2 3">CC-CFT480</strain>
    </source>
</reference>
<feature type="transmembrane region" description="Helical" evidence="1">
    <location>
        <begin position="375"/>
        <end position="396"/>
    </location>
</feature>